<dbReference type="Proteomes" id="UP001632037">
    <property type="component" value="Unassembled WGS sequence"/>
</dbReference>
<feature type="region of interest" description="Disordered" evidence="1">
    <location>
        <begin position="1"/>
        <end position="21"/>
    </location>
</feature>
<keyword evidence="3" id="KW-1185">Reference proteome</keyword>
<evidence type="ECO:0008006" key="4">
    <source>
        <dbReference type="Google" id="ProtNLM"/>
    </source>
</evidence>
<evidence type="ECO:0000313" key="3">
    <source>
        <dbReference type="Proteomes" id="UP001632037"/>
    </source>
</evidence>
<comment type="caution">
    <text evidence="2">The sequence shown here is derived from an EMBL/GenBank/DDBJ whole genome shotgun (WGS) entry which is preliminary data.</text>
</comment>
<gene>
    <name evidence="2" type="ORF">V7S43_004568</name>
</gene>
<protein>
    <recommendedName>
        <fullName evidence="4">Origin recognition complex subunit 1</fullName>
    </recommendedName>
</protein>
<reference evidence="2 3" key="1">
    <citation type="submission" date="2024-09" db="EMBL/GenBank/DDBJ databases">
        <title>Genome sequencing and assembly of Phytophthora oleae, isolate VK10A, causative agent of rot of olive drupes.</title>
        <authorList>
            <person name="Conti Taguali S."/>
            <person name="Riolo M."/>
            <person name="La Spada F."/>
            <person name="Cacciola S.O."/>
            <person name="Dionisio G."/>
        </authorList>
    </citation>
    <scope>NUCLEOTIDE SEQUENCE [LARGE SCALE GENOMIC DNA]</scope>
    <source>
        <strain evidence="2 3">VK10A</strain>
    </source>
</reference>
<name>A0ABD3FWY2_9STRA</name>
<dbReference type="EMBL" id="JBIMZQ010000007">
    <property type="protein sequence ID" value="KAL3670255.1"/>
    <property type="molecule type" value="Genomic_DNA"/>
</dbReference>
<dbReference type="AlphaFoldDB" id="A0ABD3FWY2"/>
<proteinExistence type="predicted"/>
<organism evidence="2 3">
    <name type="scientific">Phytophthora oleae</name>
    <dbReference type="NCBI Taxonomy" id="2107226"/>
    <lineage>
        <taxon>Eukaryota</taxon>
        <taxon>Sar</taxon>
        <taxon>Stramenopiles</taxon>
        <taxon>Oomycota</taxon>
        <taxon>Peronosporomycetes</taxon>
        <taxon>Peronosporales</taxon>
        <taxon>Peronosporaceae</taxon>
        <taxon>Phytophthora</taxon>
    </lineage>
</organism>
<sequence>MSQEQPPNKKQKTQMAAEESEATLELGADEYPYSSTVELPPLPFVDKYRIGKYYCNRPCYDEYYKLVKAMLDNQERCVTVTGTPGIGKYKAFVSI</sequence>
<evidence type="ECO:0000313" key="2">
    <source>
        <dbReference type="EMBL" id="KAL3670255.1"/>
    </source>
</evidence>
<accession>A0ABD3FWY2</accession>
<evidence type="ECO:0000256" key="1">
    <source>
        <dbReference type="SAM" id="MobiDB-lite"/>
    </source>
</evidence>